<feature type="compositionally biased region" description="Polar residues" evidence="1">
    <location>
        <begin position="69"/>
        <end position="78"/>
    </location>
</feature>
<dbReference type="EMBL" id="KI393256">
    <property type="protein sequence ID" value="ERN08759.1"/>
    <property type="molecule type" value="Genomic_DNA"/>
</dbReference>
<protein>
    <submittedName>
        <fullName evidence="2">Uncharacterized protein</fullName>
    </submittedName>
</protein>
<evidence type="ECO:0000313" key="2">
    <source>
        <dbReference type="EMBL" id="ERN08759.1"/>
    </source>
</evidence>
<dbReference type="Gramene" id="ERN08759">
    <property type="protein sequence ID" value="ERN08759"/>
    <property type="gene ID" value="AMTR_s00017p00247310"/>
</dbReference>
<sequence>MSKNPKVPSHVMFEMQKNIEHHAVDKQRRREIVDDMGNPHPTQEEELLDIDEGGDDEPPQARRRLQKEPVSSTHSTSSKPRRPYPGCGLEDYFSPKTTPGFQPTIKSVLAKDKAKEQATTCSLRDELSLHLI</sequence>
<dbReference type="HOGENOM" id="CLU_1919877_0_0_1"/>
<organism evidence="2 3">
    <name type="scientific">Amborella trichopoda</name>
    <dbReference type="NCBI Taxonomy" id="13333"/>
    <lineage>
        <taxon>Eukaryota</taxon>
        <taxon>Viridiplantae</taxon>
        <taxon>Streptophyta</taxon>
        <taxon>Embryophyta</taxon>
        <taxon>Tracheophyta</taxon>
        <taxon>Spermatophyta</taxon>
        <taxon>Magnoliopsida</taxon>
        <taxon>Amborellales</taxon>
        <taxon>Amborellaceae</taxon>
        <taxon>Amborella</taxon>
    </lineage>
</organism>
<keyword evidence="3" id="KW-1185">Reference proteome</keyword>
<feature type="compositionally biased region" description="Basic and acidic residues" evidence="1">
    <location>
        <begin position="17"/>
        <end position="33"/>
    </location>
</feature>
<feature type="compositionally biased region" description="Acidic residues" evidence="1">
    <location>
        <begin position="44"/>
        <end position="58"/>
    </location>
</feature>
<gene>
    <name evidence="2" type="ORF">AMTR_s00017p00247310</name>
</gene>
<evidence type="ECO:0000256" key="1">
    <source>
        <dbReference type="SAM" id="MobiDB-lite"/>
    </source>
</evidence>
<name>W1PLX6_AMBTC</name>
<accession>W1PLX6</accession>
<evidence type="ECO:0000313" key="3">
    <source>
        <dbReference type="Proteomes" id="UP000017836"/>
    </source>
</evidence>
<dbReference type="Proteomes" id="UP000017836">
    <property type="component" value="Unassembled WGS sequence"/>
</dbReference>
<proteinExistence type="predicted"/>
<dbReference type="AlphaFoldDB" id="W1PLX6"/>
<feature type="region of interest" description="Disordered" evidence="1">
    <location>
        <begin position="1"/>
        <end position="99"/>
    </location>
</feature>
<reference evidence="3" key="1">
    <citation type="journal article" date="2013" name="Science">
        <title>The Amborella genome and the evolution of flowering plants.</title>
        <authorList>
            <consortium name="Amborella Genome Project"/>
        </authorList>
    </citation>
    <scope>NUCLEOTIDE SEQUENCE [LARGE SCALE GENOMIC DNA]</scope>
</reference>